<comment type="catalytic activity">
    <reaction evidence="9">
        <text>glycerol(in) = glycerol(out)</text>
        <dbReference type="Rhea" id="RHEA:29675"/>
        <dbReference type="ChEBI" id="CHEBI:17754"/>
    </reaction>
</comment>
<evidence type="ECO:0000313" key="14">
    <source>
        <dbReference type="Proteomes" id="UP000694701"/>
    </source>
</evidence>
<dbReference type="GO" id="GO:0015250">
    <property type="term" value="F:water channel activity"/>
    <property type="evidence" value="ECO:0007669"/>
    <property type="project" value="TreeGrafter"/>
</dbReference>
<dbReference type="Proteomes" id="UP000694427">
    <property type="component" value="Unplaced"/>
</dbReference>
<evidence type="ECO:0000256" key="10">
    <source>
        <dbReference type="RuleBase" id="RU000477"/>
    </source>
</evidence>
<dbReference type="OMA" id="VHIGFTL"/>
<dbReference type="PRINTS" id="PR00783">
    <property type="entry name" value="MINTRINSICP"/>
</dbReference>
<dbReference type="Proteomes" id="UP000694700">
    <property type="component" value="Unplaced"/>
</dbReference>
<evidence type="ECO:0000256" key="11">
    <source>
        <dbReference type="SAM" id="Phobius"/>
    </source>
</evidence>
<comment type="subcellular location">
    <subcellularLocation>
        <location evidence="1">Membrane</location>
        <topology evidence="1">Multi-pass membrane protein</topology>
    </subcellularLocation>
</comment>
<dbReference type="GO" id="GO:0015204">
    <property type="term" value="F:urea transmembrane transporter activity"/>
    <property type="evidence" value="ECO:0007669"/>
    <property type="project" value="TreeGrafter"/>
</dbReference>
<feature type="transmembrane region" description="Helical" evidence="11">
    <location>
        <begin position="299"/>
        <end position="322"/>
    </location>
</feature>
<evidence type="ECO:0000256" key="1">
    <source>
        <dbReference type="ARBA" id="ARBA00004141"/>
    </source>
</evidence>
<dbReference type="Pfam" id="PF00230">
    <property type="entry name" value="MIP"/>
    <property type="match status" value="1"/>
</dbReference>
<evidence type="ECO:0000256" key="9">
    <source>
        <dbReference type="ARBA" id="ARBA00049405"/>
    </source>
</evidence>
<feature type="transmembrane region" description="Helical" evidence="11">
    <location>
        <begin position="219"/>
        <end position="238"/>
    </location>
</feature>
<protein>
    <submittedName>
        <fullName evidence="12">Aquaporin 9b</fullName>
    </submittedName>
</protein>
<organism evidence="12 14">
    <name type="scientific">Cyprinus carpio</name>
    <name type="common">Common carp</name>
    <dbReference type="NCBI Taxonomy" id="7962"/>
    <lineage>
        <taxon>Eukaryota</taxon>
        <taxon>Metazoa</taxon>
        <taxon>Chordata</taxon>
        <taxon>Craniata</taxon>
        <taxon>Vertebrata</taxon>
        <taxon>Euteleostomi</taxon>
        <taxon>Actinopterygii</taxon>
        <taxon>Neopterygii</taxon>
        <taxon>Teleostei</taxon>
        <taxon>Ostariophysi</taxon>
        <taxon>Cypriniformes</taxon>
        <taxon>Cyprinidae</taxon>
        <taxon>Cyprininae</taxon>
        <taxon>Cyprinus</taxon>
    </lineage>
</organism>
<dbReference type="InterPro" id="IPR050363">
    <property type="entry name" value="MIP/Aquaporin"/>
</dbReference>
<dbReference type="Ensembl" id="ENSCCRT00010048839.1">
    <property type="protein sequence ID" value="ENSCCRP00010044541.1"/>
    <property type="gene ID" value="ENSCCRG00010018891.1"/>
</dbReference>
<dbReference type="InterPro" id="IPR022357">
    <property type="entry name" value="MIP_CS"/>
</dbReference>
<comment type="similarity">
    <text evidence="2 10">Belongs to the MIP/aquaporin (TC 1.A.8) family.</text>
</comment>
<keyword evidence="5 11" id="KW-1133">Transmembrane helix</keyword>
<name>A0A8C2CNV2_CYPCA</name>
<dbReference type="Ensembl" id="ENSCCRT00020016029.1">
    <property type="protein sequence ID" value="ENSCCRP00020014557.1"/>
    <property type="gene ID" value="ENSCCRG00020007084.1"/>
</dbReference>
<evidence type="ECO:0000256" key="7">
    <source>
        <dbReference type="ARBA" id="ARBA00033993"/>
    </source>
</evidence>
<dbReference type="Proteomes" id="UP000694701">
    <property type="component" value="Unplaced"/>
</dbReference>
<dbReference type="GO" id="GO:0015254">
    <property type="term" value="F:glycerol channel activity"/>
    <property type="evidence" value="ECO:0007669"/>
    <property type="project" value="TreeGrafter"/>
</dbReference>
<accession>A0A8C2CNV2</accession>
<evidence type="ECO:0000256" key="4">
    <source>
        <dbReference type="ARBA" id="ARBA00022692"/>
    </source>
</evidence>
<evidence type="ECO:0000313" key="12">
    <source>
        <dbReference type="Ensembl" id="ENSCCRP00020014557.1"/>
    </source>
</evidence>
<evidence type="ECO:0000256" key="5">
    <source>
        <dbReference type="ARBA" id="ARBA00022989"/>
    </source>
</evidence>
<dbReference type="FunFam" id="1.20.1080.10:FF:000005">
    <property type="entry name" value="Aquaporin 3"/>
    <property type="match status" value="1"/>
</dbReference>
<proteinExistence type="inferred from homology"/>
<comment type="catalytic activity">
    <reaction evidence="8">
        <text>H2O(in) = H2O(out)</text>
        <dbReference type="Rhea" id="RHEA:29667"/>
        <dbReference type="ChEBI" id="CHEBI:15377"/>
    </reaction>
</comment>
<dbReference type="SUPFAM" id="SSF81338">
    <property type="entry name" value="Aquaporin-like"/>
    <property type="match status" value="1"/>
</dbReference>
<keyword evidence="4 10" id="KW-0812">Transmembrane</keyword>
<dbReference type="InterPro" id="IPR000425">
    <property type="entry name" value="MIP"/>
</dbReference>
<dbReference type="PANTHER" id="PTHR43829">
    <property type="entry name" value="AQUAPORIN OR AQUAGLYCEROPORIN RELATED"/>
    <property type="match status" value="1"/>
</dbReference>
<reference evidence="12" key="1">
    <citation type="submission" date="2025-05" db="UniProtKB">
        <authorList>
            <consortium name="Ensembl"/>
        </authorList>
    </citation>
    <scope>IDENTIFICATION</scope>
</reference>
<dbReference type="PRINTS" id="PR02021">
    <property type="entry name" value="AQUAPORIN9"/>
</dbReference>
<dbReference type="InterPro" id="IPR015685">
    <property type="entry name" value="Aquaporin_9"/>
</dbReference>
<dbReference type="AlphaFoldDB" id="A0A8C2CNV2"/>
<keyword evidence="3 10" id="KW-0813">Transport</keyword>
<dbReference type="PROSITE" id="PS00221">
    <property type="entry name" value="MIP"/>
    <property type="match status" value="1"/>
</dbReference>
<evidence type="ECO:0000256" key="6">
    <source>
        <dbReference type="ARBA" id="ARBA00023136"/>
    </source>
</evidence>
<evidence type="ECO:0000256" key="8">
    <source>
        <dbReference type="ARBA" id="ARBA00034651"/>
    </source>
</evidence>
<evidence type="ECO:0000256" key="3">
    <source>
        <dbReference type="ARBA" id="ARBA00022448"/>
    </source>
</evidence>
<feature type="transmembrane region" description="Helical" evidence="11">
    <location>
        <begin position="83"/>
        <end position="105"/>
    </location>
</feature>
<dbReference type="NCBIfam" id="TIGR00861">
    <property type="entry name" value="MIP"/>
    <property type="match status" value="1"/>
</dbReference>
<dbReference type="CDD" id="cd00333">
    <property type="entry name" value="MIP"/>
    <property type="match status" value="1"/>
</dbReference>
<keyword evidence="13" id="KW-1185">Reference proteome</keyword>
<sequence length="350" mass="37839">MKRMDGVRAKRKHRPVMSVCLMTSEQQEGRGRLKPKDTSTPARSAFNCLSGHHISAVGGSMELENFRNLRERCTLRRDIIREFLAELLGTFVLILFGCGSVAQTILSREKQGENLTIHFGFTLGVMLAVYMAGGVSGGHVNPAVSLAMVVLGKLPLKKFPVYVAAQFLGAFAGSCAVFCLYYGAFANFADGKQIVVGENATAGIFASYPREDLSLLNGFIDQVIGTGALVLCILAIVDKKNIGAPKGMEPLVIGLSILAIGVSMALNCGYPINPARDLGPRLFTAMAGWGLEVFRAGNGWWWVPVVGPMVGGVAGAVIYFLMIELHHPELEKNLEDDNSIKDKYELNTVN</sequence>
<dbReference type="GO" id="GO:0016323">
    <property type="term" value="C:basolateral plasma membrane"/>
    <property type="evidence" value="ECO:0007669"/>
    <property type="project" value="TreeGrafter"/>
</dbReference>
<dbReference type="PANTHER" id="PTHR43829:SF26">
    <property type="entry name" value="AQUAPORIN-9"/>
    <property type="match status" value="1"/>
</dbReference>
<evidence type="ECO:0000313" key="13">
    <source>
        <dbReference type="Proteomes" id="UP000694427"/>
    </source>
</evidence>
<dbReference type="Ensembl" id="ENSCCRT00015072439.1">
    <property type="protein sequence ID" value="ENSCCRP00015070177.1"/>
    <property type="gene ID" value="ENSCCRG00015028441.1"/>
</dbReference>
<feature type="transmembrane region" description="Helical" evidence="11">
    <location>
        <begin position="117"/>
        <end position="140"/>
    </location>
</feature>
<evidence type="ECO:0000256" key="2">
    <source>
        <dbReference type="ARBA" id="ARBA00006175"/>
    </source>
</evidence>
<keyword evidence="6 11" id="KW-0472">Membrane</keyword>
<feature type="transmembrane region" description="Helical" evidence="11">
    <location>
        <begin position="161"/>
        <end position="184"/>
    </location>
</feature>
<dbReference type="InterPro" id="IPR023271">
    <property type="entry name" value="Aquaporin-like"/>
</dbReference>
<dbReference type="Gene3D" id="1.20.1080.10">
    <property type="entry name" value="Glycerol uptake facilitator protein"/>
    <property type="match status" value="1"/>
</dbReference>
<feature type="transmembrane region" description="Helical" evidence="11">
    <location>
        <begin position="250"/>
        <end position="272"/>
    </location>
</feature>
<comment type="catalytic activity">
    <reaction evidence="7">
        <text>urea(in) = urea(out)</text>
        <dbReference type="Rhea" id="RHEA:32799"/>
        <dbReference type="ChEBI" id="CHEBI:16199"/>
    </reaction>
</comment>